<reference evidence="3 4" key="1">
    <citation type="submission" date="2013-06" db="EMBL/GenBank/DDBJ databases">
        <authorList>
            <person name="Weinstock G."/>
            <person name="Sodergren E."/>
            <person name="Lobos E.A."/>
            <person name="Fulton L."/>
            <person name="Fulton R."/>
            <person name="Courtney L."/>
            <person name="Fronick C."/>
            <person name="O'Laughlin M."/>
            <person name="Godfrey J."/>
            <person name="Wilson R.M."/>
            <person name="Miner T."/>
            <person name="Farmer C."/>
            <person name="Delehaunty K."/>
            <person name="Cordes M."/>
            <person name="Minx P."/>
            <person name="Tomlinson C."/>
            <person name="Chen J."/>
            <person name="Wollam A."/>
            <person name="Pepin K.H."/>
            <person name="Bhonagiri V."/>
            <person name="Zhang X."/>
            <person name="Warren W."/>
            <person name="Mitreva M."/>
            <person name="Mardis E.R."/>
            <person name="Wilson R.K."/>
        </authorList>
    </citation>
    <scope>NUCLEOTIDE SEQUENCE [LARGE SCALE GENOMIC DNA]</scope>
    <source>
        <strain evidence="3 4">ATCC 27803</strain>
    </source>
</reference>
<accession>U2P5C5</accession>
<gene>
    <name evidence="3" type="ORF">HMPREF0367_00810</name>
</gene>
<protein>
    <submittedName>
        <fullName evidence="3">Peptidase, A24 family</fullName>
    </submittedName>
</protein>
<dbReference type="AlphaFoldDB" id="U2P5C5"/>
<comment type="caution">
    <text evidence="3">The sequence shown here is derived from an EMBL/GenBank/DDBJ whole genome shotgun (WGS) entry which is preliminary data.</text>
</comment>
<keyword evidence="1" id="KW-0472">Membrane</keyword>
<dbReference type="HOGENOM" id="CLU_1452421_0_0_9"/>
<feature type="transmembrane region" description="Helical" evidence="1">
    <location>
        <begin position="27"/>
        <end position="44"/>
    </location>
</feature>
<dbReference type="Proteomes" id="UP000016658">
    <property type="component" value="Unassembled WGS sequence"/>
</dbReference>
<keyword evidence="1" id="KW-1133">Transmembrane helix</keyword>
<evidence type="ECO:0000313" key="3">
    <source>
        <dbReference type="EMBL" id="ERK45710.1"/>
    </source>
</evidence>
<evidence type="ECO:0000256" key="1">
    <source>
        <dbReference type="SAM" id="Phobius"/>
    </source>
</evidence>
<feature type="transmembrane region" description="Helical" evidence="1">
    <location>
        <begin position="79"/>
        <end position="108"/>
    </location>
</feature>
<feature type="transmembrane region" description="Helical" evidence="1">
    <location>
        <begin position="5"/>
        <end position="21"/>
    </location>
</feature>
<feature type="domain" description="Prepilin type IV endopeptidase peptidase" evidence="2">
    <location>
        <begin position="54"/>
        <end position="148"/>
    </location>
</feature>
<name>U2P5C5_9FIRM</name>
<sequence>MKIFFIILCIVLLWIYLVYFLEKRYMGFGTILFIFLSMVTLYYGSNKDFYRLILFQLYLCCLGLQDYKTYYISKIWGVFSLILTVCFFDSIHLSGILFSFIASLMYFCKQDWIGSADIGILFVLGLILGFERMFICVFIAIFIGLLFYVCSNKKLIPFITCLCFGAYISILKGFTIWYMFYGILAL</sequence>
<proteinExistence type="predicted"/>
<dbReference type="InterPro" id="IPR000045">
    <property type="entry name" value="Prepilin_IV_endopep_pep"/>
</dbReference>
<organism evidence="3 4">
    <name type="scientific">Faecalitalea cylindroides ATCC 27803</name>
    <dbReference type="NCBI Taxonomy" id="649755"/>
    <lineage>
        <taxon>Bacteria</taxon>
        <taxon>Bacillati</taxon>
        <taxon>Bacillota</taxon>
        <taxon>Erysipelotrichia</taxon>
        <taxon>Erysipelotrichales</taxon>
        <taxon>Erysipelotrichaceae</taxon>
        <taxon>Faecalitalea</taxon>
    </lineage>
</organism>
<dbReference type="EMBL" id="AWVI01000039">
    <property type="protein sequence ID" value="ERK45710.1"/>
    <property type="molecule type" value="Genomic_DNA"/>
</dbReference>
<evidence type="ECO:0000259" key="2">
    <source>
        <dbReference type="Pfam" id="PF01478"/>
    </source>
</evidence>
<feature type="transmembrane region" description="Helical" evidence="1">
    <location>
        <begin position="155"/>
        <end position="180"/>
    </location>
</feature>
<dbReference type="Pfam" id="PF01478">
    <property type="entry name" value="Peptidase_A24"/>
    <property type="match status" value="1"/>
</dbReference>
<feature type="transmembrane region" description="Helical" evidence="1">
    <location>
        <begin position="120"/>
        <end position="149"/>
    </location>
</feature>
<keyword evidence="1" id="KW-0812">Transmembrane</keyword>
<evidence type="ECO:0000313" key="4">
    <source>
        <dbReference type="Proteomes" id="UP000016658"/>
    </source>
</evidence>